<accession>A0A1A0W4C8</accession>
<evidence type="ECO:0008006" key="3">
    <source>
        <dbReference type="Google" id="ProtNLM"/>
    </source>
</evidence>
<dbReference type="EMBL" id="LZSY01000092">
    <property type="protein sequence ID" value="OBB90563.1"/>
    <property type="molecule type" value="Genomic_DNA"/>
</dbReference>
<evidence type="ECO:0000313" key="1">
    <source>
        <dbReference type="EMBL" id="OBB90563.1"/>
    </source>
</evidence>
<gene>
    <name evidence="1" type="ORF">A5779_25560</name>
</gene>
<dbReference type="SUPFAM" id="SSF48371">
    <property type="entry name" value="ARM repeat"/>
    <property type="match status" value="1"/>
</dbReference>
<dbReference type="InterPro" id="IPR011989">
    <property type="entry name" value="ARM-like"/>
</dbReference>
<reference evidence="2" key="1">
    <citation type="submission" date="2016-06" db="EMBL/GenBank/DDBJ databases">
        <authorList>
            <person name="Sutton G."/>
            <person name="Brinkac L."/>
            <person name="Sanka R."/>
            <person name="Adams M."/>
            <person name="Lau E."/>
            <person name="Mehaffy C."/>
            <person name="Tameris M."/>
            <person name="Hatherill M."/>
            <person name="Hanekom W."/>
            <person name="Mahomed H."/>
            <person name="Mcshane H."/>
        </authorList>
    </citation>
    <scope>NUCLEOTIDE SEQUENCE [LARGE SCALE GENOMIC DNA]</scope>
    <source>
        <strain evidence="2">852002-10433_SCH5171157</strain>
    </source>
</reference>
<dbReference type="RefSeq" id="WP_064882460.1">
    <property type="nucleotide sequence ID" value="NZ_LZSY01000092.1"/>
</dbReference>
<dbReference type="InterPro" id="IPR016024">
    <property type="entry name" value="ARM-type_fold"/>
</dbReference>
<name>A0A1A0W4C8_MYCPR</name>
<proteinExistence type="predicted"/>
<comment type="caution">
    <text evidence="1">The sequence shown here is derived from an EMBL/GenBank/DDBJ whole genome shotgun (WGS) entry which is preliminary data.</text>
</comment>
<organism evidence="1 2">
    <name type="scientific">Mycolicibacterium peregrinum</name>
    <name type="common">Mycobacterium peregrinum</name>
    <dbReference type="NCBI Taxonomy" id="43304"/>
    <lineage>
        <taxon>Bacteria</taxon>
        <taxon>Bacillati</taxon>
        <taxon>Actinomycetota</taxon>
        <taxon>Actinomycetes</taxon>
        <taxon>Mycobacteriales</taxon>
        <taxon>Mycobacteriaceae</taxon>
        <taxon>Mycolicibacterium</taxon>
    </lineage>
</organism>
<evidence type="ECO:0000313" key="2">
    <source>
        <dbReference type="Proteomes" id="UP000094008"/>
    </source>
</evidence>
<sequence>MAMREFRRPGDDALDDLAAAIADADRGRSFYAAANILAQLAAEGADPDKILPVLAAVRPRTWLRLDTALRRLWHPGGRWRRITDAVWGRSGSLSLLLTVCSGDGRQRQRSVNAKPMRSDQRLLPLLLIRSADWVEPVRVDAARALPSALDAADGDALIRAVGVATAMRDWRRGDRAVAAVTEALRARSDGILDAARQSNDFHVRRLAYRVWLEPGRADSARVVEATLTEPDNVCQSLCVDAAVRAVAPHRQRDMLLHLLGARFARVRVEALAGLVRIGHPEAGEILLADRSATVRASAQWAMRRAGVDSAERYRELLSSVDDSPLRGVIAGLGECGAADDAELVCGYLEHDRPRVRAEAVRAVRRLGGPLNRISGMLTDPAPIVVRAVLVALRGQPDLPPTDLLWKLLRTDQPPHVRRAAFTLLLGSDTGIRIEADLRGVVDSDDRLRAHASADLTGWLSREASTAYQLPPPSTLDRLGPLIDVAQPSIGAHEARLLRWHLGLSD</sequence>
<protein>
    <recommendedName>
        <fullName evidence="3">HEAT repeat domain-containing protein</fullName>
    </recommendedName>
</protein>
<dbReference type="AlphaFoldDB" id="A0A1A0W4C8"/>
<dbReference type="OrthoDB" id="3374146at2"/>
<dbReference type="Gene3D" id="1.25.10.10">
    <property type="entry name" value="Leucine-rich Repeat Variant"/>
    <property type="match status" value="1"/>
</dbReference>
<dbReference type="Proteomes" id="UP000094008">
    <property type="component" value="Unassembled WGS sequence"/>
</dbReference>